<evidence type="ECO:0000256" key="2">
    <source>
        <dbReference type="ARBA" id="ARBA00004496"/>
    </source>
</evidence>
<evidence type="ECO:0000256" key="6">
    <source>
        <dbReference type="SAM" id="Coils"/>
    </source>
</evidence>
<name>A0AAV1JM30_9NEOP</name>
<reference evidence="8 9" key="1">
    <citation type="submission" date="2023-11" db="EMBL/GenBank/DDBJ databases">
        <authorList>
            <person name="Okamura Y."/>
        </authorList>
    </citation>
    <scope>NUCLEOTIDE SEQUENCE [LARGE SCALE GENOMIC DNA]</scope>
</reference>
<gene>
    <name evidence="8" type="ORF">LNINA_LOCUS8586</name>
</gene>
<evidence type="ECO:0000256" key="3">
    <source>
        <dbReference type="ARBA" id="ARBA00022490"/>
    </source>
</evidence>
<dbReference type="AlphaFoldDB" id="A0AAV1JM30"/>
<dbReference type="GO" id="GO:0005794">
    <property type="term" value="C:Golgi apparatus"/>
    <property type="evidence" value="ECO:0007669"/>
    <property type="project" value="TreeGrafter"/>
</dbReference>
<sequence length="621" mass="72256">MESLSKQELISTITKQADQIKRYEARFRDVVAAYKGLSKEKEALEISLKALNKADNNEAATSDNSVAALTLSLSTLTAEKSRMEEAFQADKKVTREKYESMISSMREESKIMVQQHQAEVNNLKAKISYEIQEREKERADHAAMLKELHLRFNEERKYKEKLEDKVVHTNEAQASQVELEKRVRDLSSSLEASQRRLQRAEARTVETPALLVRLQQKLTLLEQSHSVAIREEQIKVKRAEESARKICARQEERVALLEGKLAELSQTIGEYDLQRRRDQQTIQQLRDSLNGRILDKISSRIDADDCPKSETDNEKLADTEYLQTLIDKVHILKKELIAENEKLGNPIDLTTVFNIESFDHVHSKCKKDYDVLWKEFESYKKIVKSSDGGDKETEIANLKSEIAVLNDKVETYKLMLEQEQHDKVDTLKIQEEKLKSEEDYHTEVVTDLRNRIQSLEKHVQTQRERYSTLLEETDNLIRSRNDRSRKVSSEESWKDGHLVNQQEKSALPHMLHYAHEVARKDLDITQLRKEKHQLEGQFRECQREATIEKERFKEVIRTLKEEIDRLRRIQSREGANLEYLKNVVLAYLMSTDDAGRKHMLNAICAVLHFTSSERKLVLSSV</sequence>
<dbReference type="EMBL" id="CAVLEF010000011">
    <property type="protein sequence ID" value="CAK1549275.1"/>
    <property type="molecule type" value="Genomic_DNA"/>
</dbReference>
<proteinExistence type="predicted"/>
<evidence type="ECO:0000313" key="8">
    <source>
        <dbReference type="EMBL" id="CAK1549275.1"/>
    </source>
</evidence>
<dbReference type="PROSITE" id="PS50913">
    <property type="entry name" value="GRIP"/>
    <property type="match status" value="1"/>
</dbReference>
<comment type="caution">
    <text evidence="8">The sequence shown here is derived from an EMBL/GenBank/DDBJ whole genome shotgun (WGS) entry which is preliminary data.</text>
</comment>
<dbReference type="Proteomes" id="UP001497472">
    <property type="component" value="Unassembled WGS sequence"/>
</dbReference>
<feature type="coiled-coil region" evidence="6">
    <location>
        <begin position="6"/>
        <end position="54"/>
    </location>
</feature>
<dbReference type="InterPro" id="IPR000237">
    <property type="entry name" value="GRIP_dom"/>
</dbReference>
<dbReference type="SMART" id="SM00755">
    <property type="entry name" value="Grip"/>
    <property type="match status" value="1"/>
</dbReference>
<evidence type="ECO:0000256" key="5">
    <source>
        <dbReference type="ARBA" id="ARBA00023136"/>
    </source>
</evidence>
<evidence type="ECO:0000313" key="9">
    <source>
        <dbReference type="Proteomes" id="UP001497472"/>
    </source>
</evidence>
<feature type="domain" description="GRIP" evidence="7">
    <location>
        <begin position="570"/>
        <end position="620"/>
    </location>
</feature>
<organism evidence="8 9">
    <name type="scientific">Leptosia nina</name>
    <dbReference type="NCBI Taxonomy" id="320188"/>
    <lineage>
        <taxon>Eukaryota</taxon>
        <taxon>Metazoa</taxon>
        <taxon>Ecdysozoa</taxon>
        <taxon>Arthropoda</taxon>
        <taxon>Hexapoda</taxon>
        <taxon>Insecta</taxon>
        <taxon>Pterygota</taxon>
        <taxon>Neoptera</taxon>
        <taxon>Endopterygota</taxon>
        <taxon>Lepidoptera</taxon>
        <taxon>Glossata</taxon>
        <taxon>Ditrysia</taxon>
        <taxon>Papilionoidea</taxon>
        <taxon>Pieridae</taxon>
        <taxon>Pierinae</taxon>
        <taxon>Leptosia</taxon>
    </lineage>
</organism>
<feature type="coiled-coil region" evidence="6">
    <location>
        <begin position="517"/>
        <end position="569"/>
    </location>
</feature>
<feature type="coiled-coil region" evidence="6">
    <location>
        <begin position="106"/>
        <end position="203"/>
    </location>
</feature>
<protein>
    <recommendedName>
        <fullName evidence="7">GRIP domain-containing protein</fullName>
    </recommendedName>
</protein>
<dbReference type="Pfam" id="PF01465">
    <property type="entry name" value="GRIP"/>
    <property type="match status" value="1"/>
</dbReference>
<accession>A0AAV1JM30</accession>
<feature type="coiled-coil region" evidence="6">
    <location>
        <begin position="395"/>
        <end position="472"/>
    </location>
</feature>
<comment type="subcellular location">
    <subcellularLocation>
        <location evidence="2">Cytoplasm</location>
    </subcellularLocation>
    <subcellularLocation>
        <location evidence="1">Endomembrane system</location>
        <topology evidence="1">Peripheral membrane protein</topology>
    </subcellularLocation>
</comment>
<dbReference type="PANTHER" id="PTHR23157">
    <property type="entry name" value="GRIP AND COILED-COIL DOMAIN-CONTAINING PROTEIN 1"/>
    <property type="match status" value="1"/>
</dbReference>
<dbReference type="Gene3D" id="1.10.220.60">
    <property type="entry name" value="GRIP domain"/>
    <property type="match status" value="1"/>
</dbReference>
<keyword evidence="3" id="KW-0963">Cytoplasm</keyword>
<keyword evidence="4 6" id="KW-0175">Coiled coil</keyword>
<evidence type="ECO:0000259" key="7">
    <source>
        <dbReference type="PROSITE" id="PS50913"/>
    </source>
</evidence>
<evidence type="ECO:0000256" key="4">
    <source>
        <dbReference type="ARBA" id="ARBA00023054"/>
    </source>
</evidence>
<dbReference type="InterPro" id="IPR051952">
    <property type="entry name" value="Golgi-autophagy_related"/>
</dbReference>
<dbReference type="PANTHER" id="PTHR23157:SF25">
    <property type="entry name" value="GRIP AND COILED-COIL DOMAIN-CONTAINING PROTEIN 1"/>
    <property type="match status" value="1"/>
</dbReference>
<keyword evidence="5" id="KW-0472">Membrane</keyword>
<keyword evidence="9" id="KW-1185">Reference proteome</keyword>
<evidence type="ECO:0000256" key="1">
    <source>
        <dbReference type="ARBA" id="ARBA00004184"/>
    </source>
</evidence>